<protein>
    <submittedName>
        <fullName evidence="13">Uncharacterized protein</fullName>
    </submittedName>
</protein>
<evidence type="ECO:0000256" key="8">
    <source>
        <dbReference type="ARBA" id="ARBA00023128"/>
    </source>
</evidence>
<keyword evidence="8" id="KW-0496">Mitochondrion</keyword>
<dbReference type="EMBL" id="CAJPIN010030506">
    <property type="protein sequence ID" value="CAG2063976.1"/>
    <property type="molecule type" value="Genomic_DNA"/>
</dbReference>
<dbReference type="InterPro" id="IPR002067">
    <property type="entry name" value="MCP"/>
</dbReference>
<dbReference type="PANTHER" id="PTHR45678:SF5">
    <property type="entry name" value="AT03939P-RELATED"/>
    <property type="match status" value="1"/>
</dbReference>
<proteinExistence type="inferred from homology"/>
<dbReference type="PRINTS" id="PR00926">
    <property type="entry name" value="MITOCARRIER"/>
</dbReference>
<evidence type="ECO:0000256" key="7">
    <source>
        <dbReference type="ARBA" id="ARBA00022989"/>
    </source>
</evidence>
<dbReference type="InterPro" id="IPR023395">
    <property type="entry name" value="MCP_dom_sf"/>
</dbReference>
<gene>
    <name evidence="13" type="ORF">TPAB3V08_LOCUS10923</name>
</gene>
<dbReference type="Gene3D" id="1.50.40.10">
    <property type="entry name" value="Mitochondrial carrier domain"/>
    <property type="match status" value="1"/>
</dbReference>
<comment type="similarity">
    <text evidence="2 11">Belongs to the mitochondrial carrier (TC 2.A.29) family.</text>
</comment>
<organism evidence="13 14">
    <name type="scientific">Timema podura</name>
    <name type="common">Walking stick</name>
    <dbReference type="NCBI Taxonomy" id="61482"/>
    <lineage>
        <taxon>Eukaryota</taxon>
        <taxon>Metazoa</taxon>
        <taxon>Ecdysozoa</taxon>
        <taxon>Arthropoda</taxon>
        <taxon>Hexapoda</taxon>
        <taxon>Insecta</taxon>
        <taxon>Pterygota</taxon>
        <taxon>Neoptera</taxon>
        <taxon>Polyneoptera</taxon>
        <taxon>Phasmatodea</taxon>
        <taxon>Timematodea</taxon>
        <taxon>Timematoidea</taxon>
        <taxon>Timematidae</taxon>
        <taxon>Timema</taxon>
    </lineage>
</organism>
<evidence type="ECO:0000256" key="1">
    <source>
        <dbReference type="ARBA" id="ARBA00004448"/>
    </source>
</evidence>
<dbReference type="PROSITE" id="PS50920">
    <property type="entry name" value="SOLCAR"/>
    <property type="match status" value="2"/>
</dbReference>
<keyword evidence="5" id="KW-0677">Repeat</keyword>
<keyword evidence="9 10" id="KW-0472">Membrane</keyword>
<evidence type="ECO:0000256" key="4">
    <source>
        <dbReference type="ARBA" id="ARBA00022692"/>
    </source>
</evidence>
<dbReference type="SUPFAM" id="SSF103506">
    <property type="entry name" value="Mitochondrial carrier"/>
    <property type="match status" value="1"/>
</dbReference>
<feature type="transmembrane region" description="Helical" evidence="12">
    <location>
        <begin position="251"/>
        <end position="274"/>
    </location>
</feature>
<comment type="caution">
    <text evidence="13">The sequence shown here is derived from an EMBL/GenBank/DDBJ whole genome shotgun (WGS) entry which is preliminary data.</text>
</comment>
<accession>A0ABN7PA60</accession>
<keyword evidence="14" id="KW-1185">Reference proteome</keyword>
<dbReference type="InterPro" id="IPR051028">
    <property type="entry name" value="Mito_Solute_Carrier"/>
</dbReference>
<dbReference type="Pfam" id="PF00153">
    <property type="entry name" value="Mito_carr"/>
    <property type="match status" value="2"/>
</dbReference>
<keyword evidence="7 12" id="KW-1133">Transmembrane helix</keyword>
<dbReference type="InterPro" id="IPR018108">
    <property type="entry name" value="MCP_transmembrane"/>
</dbReference>
<name>A0ABN7PA60_TIMPD</name>
<dbReference type="PANTHER" id="PTHR45678">
    <property type="entry name" value="MITOCHONDRIAL 2-OXODICARBOXYLATE CARRIER 1-RELATED"/>
    <property type="match status" value="1"/>
</dbReference>
<keyword evidence="4 10" id="KW-0812">Transmembrane</keyword>
<evidence type="ECO:0000256" key="6">
    <source>
        <dbReference type="ARBA" id="ARBA00022792"/>
    </source>
</evidence>
<feature type="repeat" description="Solcar" evidence="10">
    <location>
        <begin position="39"/>
        <end position="155"/>
    </location>
</feature>
<dbReference type="Proteomes" id="UP001153148">
    <property type="component" value="Unassembled WGS sequence"/>
</dbReference>
<comment type="subcellular location">
    <subcellularLocation>
        <location evidence="1">Mitochondrion inner membrane</location>
        <topology evidence="1">Multi-pass membrane protein</topology>
    </subcellularLocation>
</comment>
<keyword evidence="3 11" id="KW-0813">Transport</keyword>
<evidence type="ECO:0000256" key="9">
    <source>
        <dbReference type="ARBA" id="ARBA00023136"/>
    </source>
</evidence>
<evidence type="ECO:0000256" key="11">
    <source>
        <dbReference type="RuleBase" id="RU000488"/>
    </source>
</evidence>
<evidence type="ECO:0000256" key="10">
    <source>
        <dbReference type="PROSITE-ProRule" id="PRU00282"/>
    </source>
</evidence>
<evidence type="ECO:0000256" key="12">
    <source>
        <dbReference type="SAM" id="Phobius"/>
    </source>
</evidence>
<reference evidence="13" key="1">
    <citation type="submission" date="2021-03" db="EMBL/GenBank/DDBJ databases">
        <authorList>
            <person name="Tran Van P."/>
        </authorList>
    </citation>
    <scope>NUCLEOTIDE SEQUENCE</scope>
</reference>
<feature type="repeat" description="Solcar" evidence="10">
    <location>
        <begin position="172"/>
        <end position="272"/>
    </location>
</feature>
<evidence type="ECO:0000313" key="13">
    <source>
        <dbReference type="EMBL" id="CAG2063976.1"/>
    </source>
</evidence>
<evidence type="ECO:0000313" key="14">
    <source>
        <dbReference type="Proteomes" id="UP001153148"/>
    </source>
</evidence>
<evidence type="ECO:0000256" key="2">
    <source>
        <dbReference type="ARBA" id="ARBA00006375"/>
    </source>
</evidence>
<evidence type="ECO:0000256" key="3">
    <source>
        <dbReference type="ARBA" id="ARBA00022448"/>
    </source>
</evidence>
<evidence type="ECO:0000256" key="5">
    <source>
        <dbReference type="ARBA" id="ARBA00022737"/>
    </source>
</evidence>
<sequence>MVYPGSGVNILLITPEKAIKLTANDFFRHHLAPSSGGKLPLPREMLAGGLAGLCQIIITTPMELLKIQLQDAGRVAAVGTEGNILTSFTKIRQFKSKTFVSGVKVAPKTSATAITLELLRTKGILGLYKGIGATMLRDVSFSVIYFPLFARLNALGPRRKDNSGEYIHTWEAVFWCSLLSGCTSGAITALLVNPFDVVKTRLQLLKRAEGEIAYTSIADAFMYANYRNTPCFKIWKNEGVKAFFKGGACRMIVIAPLFGIAQMVYYLGVAEMLLGVKKS</sequence>
<keyword evidence="6" id="KW-0999">Mitochondrion inner membrane</keyword>